<dbReference type="GO" id="GO:0005886">
    <property type="term" value="C:plasma membrane"/>
    <property type="evidence" value="ECO:0007669"/>
    <property type="project" value="UniProtKB-SubCell"/>
</dbReference>
<evidence type="ECO:0000256" key="5">
    <source>
        <dbReference type="ARBA" id="ARBA00023136"/>
    </source>
</evidence>
<feature type="transmembrane region" description="Helical" evidence="6">
    <location>
        <begin position="191"/>
        <end position="212"/>
    </location>
</feature>
<evidence type="ECO:0000313" key="8">
    <source>
        <dbReference type="EMBL" id="SLN31915.1"/>
    </source>
</evidence>
<dbReference type="InterPro" id="IPR011577">
    <property type="entry name" value="Cyt_b561_bac/Ni-Hgenase"/>
</dbReference>
<dbReference type="PANTHER" id="PTHR30485">
    <property type="entry name" value="NI/FE-HYDROGENASE 1 B-TYPE CYTOCHROME SUBUNIT"/>
    <property type="match status" value="1"/>
</dbReference>
<dbReference type="Gene3D" id="1.20.950.20">
    <property type="entry name" value="Transmembrane di-heme cytochromes, Chain C"/>
    <property type="match status" value="1"/>
</dbReference>
<feature type="domain" description="Cytochrome b561 bacterial/Ni-hydrogenase" evidence="7">
    <location>
        <begin position="35"/>
        <end position="225"/>
    </location>
</feature>
<protein>
    <submittedName>
        <fullName evidence="8">Prokaryotic cytochrome b561</fullName>
    </submittedName>
</protein>
<dbReference type="SUPFAM" id="SSF81342">
    <property type="entry name" value="Transmembrane di-heme cytochromes"/>
    <property type="match status" value="1"/>
</dbReference>
<sequence>MTILRKGIAKDAAMTEATTQEALRIDKEKSANVRVWDPLVRTFHWGLVAAFAVAWLSAEELDTVHEIAGYVVAGLVAFRLVWGLVGSRYARFAQFLRSPGATLSYLRDMVQGKERRYLGHNPAGAAMIVALLVTLSGTAFTGWLLEEPDRVAMLPSVPVIVAPAWADNDRDDHEYGQRGEVDGLLKEVHEALASLMLLLVALHVGGVVLASFRHHENLARAMVTGGKRAPGPGDIA</sequence>
<keyword evidence="5 6" id="KW-0472">Membrane</keyword>
<dbReference type="AlphaFoldDB" id="A0A1Y5S5P7"/>
<evidence type="ECO:0000256" key="4">
    <source>
        <dbReference type="ARBA" id="ARBA00022989"/>
    </source>
</evidence>
<dbReference type="PANTHER" id="PTHR30485:SF2">
    <property type="entry name" value="BLL0597 PROTEIN"/>
    <property type="match status" value="1"/>
</dbReference>
<evidence type="ECO:0000259" key="7">
    <source>
        <dbReference type="Pfam" id="PF01292"/>
    </source>
</evidence>
<dbReference type="GO" id="GO:0020037">
    <property type="term" value="F:heme binding"/>
    <property type="evidence" value="ECO:0007669"/>
    <property type="project" value="TreeGrafter"/>
</dbReference>
<reference evidence="8 9" key="1">
    <citation type="submission" date="2017-03" db="EMBL/GenBank/DDBJ databases">
        <authorList>
            <person name="Afonso C.L."/>
            <person name="Miller P.J."/>
            <person name="Scott M.A."/>
            <person name="Spackman E."/>
            <person name="Goraichik I."/>
            <person name="Dimitrov K.M."/>
            <person name="Suarez D.L."/>
            <person name="Swayne D.E."/>
        </authorList>
    </citation>
    <scope>NUCLEOTIDE SEQUENCE [LARGE SCALE GENOMIC DNA]</scope>
    <source>
        <strain evidence="8 9">CECT 8287</strain>
    </source>
</reference>
<keyword evidence="4 6" id="KW-1133">Transmembrane helix</keyword>
<name>A0A1Y5S5P7_9RHOB</name>
<feature type="transmembrane region" description="Helical" evidence="6">
    <location>
        <begin position="70"/>
        <end position="90"/>
    </location>
</feature>
<feature type="transmembrane region" description="Helical" evidence="6">
    <location>
        <begin position="123"/>
        <end position="145"/>
    </location>
</feature>
<dbReference type="GO" id="GO:0009055">
    <property type="term" value="F:electron transfer activity"/>
    <property type="evidence" value="ECO:0007669"/>
    <property type="project" value="InterPro"/>
</dbReference>
<feature type="transmembrane region" description="Helical" evidence="6">
    <location>
        <begin position="39"/>
        <end position="58"/>
    </location>
</feature>
<keyword evidence="9" id="KW-1185">Reference proteome</keyword>
<dbReference type="EMBL" id="FWFL01000003">
    <property type="protein sequence ID" value="SLN31915.1"/>
    <property type="molecule type" value="Genomic_DNA"/>
</dbReference>
<keyword evidence="2" id="KW-1003">Cell membrane</keyword>
<organism evidence="8 9">
    <name type="scientific">Roseovarius litorisediminis</name>
    <dbReference type="NCBI Taxonomy" id="1312363"/>
    <lineage>
        <taxon>Bacteria</taxon>
        <taxon>Pseudomonadati</taxon>
        <taxon>Pseudomonadota</taxon>
        <taxon>Alphaproteobacteria</taxon>
        <taxon>Rhodobacterales</taxon>
        <taxon>Roseobacteraceae</taxon>
        <taxon>Roseovarius</taxon>
    </lineage>
</organism>
<dbReference type="GO" id="GO:0022904">
    <property type="term" value="P:respiratory electron transport chain"/>
    <property type="evidence" value="ECO:0007669"/>
    <property type="project" value="InterPro"/>
</dbReference>
<dbReference type="Proteomes" id="UP000193827">
    <property type="component" value="Unassembled WGS sequence"/>
</dbReference>
<evidence type="ECO:0000256" key="3">
    <source>
        <dbReference type="ARBA" id="ARBA00022692"/>
    </source>
</evidence>
<gene>
    <name evidence="8" type="ORF">PEL8287_01492</name>
</gene>
<comment type="subcellular location">
    <subcellularLocation>
        <location evidence="1">Cell membrane</location>
        <topology evidence="1">Multi-pass membrane protein</topology>
    </subcellularLocation>
</comment>
<accession>A0A1Y5S5P7</accession>
<dbReference type="InterPro" id="IPR051542">
    <property type="entry name" value="Hydrogenase_cytochrome"/>
</dbReference>
<dbReference type="Pfam" id="PF01292">
    <property type="entry name" value="Ni_hydr_CYTB"/>
    <property type="match status" value="1"/>
</dbReference>
<evidence type="ECO:0000256" key="2">
    <source>
        <dbReference type="ARBA" id="ARBA00022475"/>
    </source>
</evidence>
<proteinExistence type="predicted"/>
<evidence type="ECO:0000256" key="6">
    <source>
        <dbReference type="SAM" id="Phobius"/>
    </source>
</evidence>
<dbReference type="InterPro" id="IPR016174">
    <property type="entry name" value="Di-haem_cyt_TM"/>
</dbReference>
<evidence type="ECO:0000256" key="1">
    <source>
        <dbReference type="ARBA" id="ARBA00004651"/>
    </source>
</evidence>
<keyword evidence="3 6" id="KW-0812">Transmembrane</keyword>
<evidence type="ECO:0000313" key="9">
    <source>
        <dbReference type="Proteomes" id="UP000193827"/>
    </source>
</evidence>